<dbReference type="FunFam" id="3.30.930.10:FF:000004">
    <property type="entry name" value="Alanine--tRNA ligase"/>
    <property type="match status" value="1"/>
</dbReference>
<evidence type="ECO:0000256" key="6">
    <source>
        <dbReference type="ARBA" id="ARBA00022741"/>
    </source>
</evidence>
<keyword evidence="14" id="KW-0963">Cytoplasm</keyword>
<dbReference type="GO" id="GO:0016740">
    <property type="term" value="F:transferase activity"/>
    <property type="evidence" value="ECO:0007669"/>
    <property type="project" value="UniProtKB-ARBA"/>
</dbReference>
<dbReference type="GO" id="GO:0008270">
    <property type="term" value="F:zinc ion binding"/>
    <property type="evidence" value="ECO:0007669"/>
    <property type="project" value="UniProtKB-UniRule"/>
</dbReference>
<dbReference type="InterPro" id="IPR003156">
    <property type="entry name" value="DHHA1_dom"/>
</dbReference>
<comment type="function">
    <text evidence="12 14">Catalyzes the attachment of alanine to tRNA(Ala) in a two-step reaction: alanine is first activated by ATP to form Ala-AMP and then transferred to the acceptor end of tRNA(Ala). Also edits incorrectly charged Ser-tRNA(Ala) and Gly-tRNA(Ala) via its editing domain.</text>
</comment>
<keyword evidence="6 14" id="KW-0547">Nucleotide-binding</keyword>
<keyword evidence="9 14" id="KW-0694">RNA-binding</keyword>
<evidence type="ECO:0000313" key="18">
    <source>
        <dbReference type="Proteomes" id="UP000823982"/>
    </source>
</evidence>
<dbReference type="Pfam" id="PF02272">
    <property type="entry name" value="DHHA1"/>
    <property type="match status" value="1"/>
</dbReference>
<dbReference type="FunFam" id="3.30.980.10:FF:000004">
    <property type="entry name" value="Alanine--tRNA ligase, cytoplasmic"/>
    <property type="match status" value="1"/>
</dbReference>
<feature type="binding site" evidence="14">
    <location>
        <position position="669"/>
    </location>
    <ligand>
        <name>Zn(2+)</name>
        <dbReference type="ChEBI" id="CHEBI:29105"/>
    </ligand>
</feature>
<comment type="similarity">
    <text evidence="2 14">Belongs to the class-II aminoacyl-tRNA synthetase family.</text>
</comment>
<organism evidence="17 18">
    <name type="scientific">Candidatus Faeciplasma gallinarum</name>
    <dbReference type="NCBI Taxonomy" id="2840799"/>
    <lineage>
        <taxon>Bacteria</taxon>
        <taxon>Bacillati</taxon>
        <taxon>Bacillota</taxon>
        <taxon>Clostridia</taxon>
        <taxon>Eubacteriales</taxon>
        <taxon>Oscillospiraceae</taxon>
        <taxon>Oscillospiraceae incertae sedis</taxon>
        <taxon>Candidatus Faeciplasma</taxon>
    </lineage>
</organism>
<comment type="domain">
    <text evidence="14">Consists of three domains; the N-terminal catalytic domain, the editing domain and the C-terminal C-Ala domain. The editing domain removes incorrectly charged amino acids, while the C-Ala domain, along with tRNA(Ala), serves as a bridge to cooperatively bring together the editing and aminoacylation centers thus stimulating deacylation of misacylated tRNAs.</text>
</comment>
<dbReference type="HAMAP" id="MF_00036_B">
    <property type="entry name" value="Ala_tRNA_synth_B"/>
    <property type="match status" value="1"/>
</dbReference>
<evidence type="ECO:0000256" key="10">
    <source>
        <dbReference type="ARBA" id="ARBA00022917"/>
    </source>
</evidence>
<evidence type="ECO:0000256" key="4">
    <source>
        <dbReference type="ARBA" id="ARBA00022598"/>
    </source>
</evidence>
<dbReference type="GO" id="GO:0005829">
    <property type="term" value="C:cytosol"/>
    <property type="evidence" value="ECO:0007669"/>
    <property type="project" value="TreeGrafter"/>
</dbReference>
<evidence type="ECO:0000256" key="9">
    <source>
        <dbReference type="ARBA" id="ARBA00022884"/>
    </source>
</evidence>
<dbReference type="GO" id="GO:0004813">
    <property type="term" value="F:alanine-tRNA ligase activity"/>
    <property type="evidence" value="ECO:0007669"/>
    <property type="project" value="UniProtKB-UniRule"/>
</dbReference>
<dbReference type="PANTHER" id="PTHR11777">
    <property type="entry name" value="ALANYL-TRNA SYNTHETASE"/>
    <property type="match status" value="1"/>
</dbReference>
<dbReference type="Proteomes" id="UP000823982">
    <property type="component" value="Unassembled WGS sequence"/>
</dbReference>
<dbReference type="AlphaFoldDB" id="A0A9D1EPZ4"/>
<dbReference type="Gene3D" id="3.30.980.10">
    <property type="entry name" value="Threonyl-trna Synthetase, Chain A, domain 2"/>
    <property type="match status" value="1"/>
</dbReference>
<dbReference type="SUPFAM" id="SSF50447">
    <property type="entry name" value="Translation proteins"/>
    <property type="match status" value="1"/>
</dbReference>
<name>A0A9D1EPZ4_9FIRM</name>
<dbReference type="GO" id="GO:0006419">
    <property type="term" value="P:alanyl-tRNA aminoacylation"/>
    <property type="evidence" value="ECO:0007669"/>
    <property type="project" value="UniProtKB-UniRule"/>
</dbReference>
<dbReference type="Gene3D" id="3.10.310.40">
    <property type="match status" value="1"/>
</dbReference>
<dbReference type="InterPro" id="IPR018163">
    <property type="entry name" value="Thr/Ala-tRNA-synth_IIc_edit"/>
</dbReference>
<dbReference type="PANTHER" id="PTHR11777:SF9">
    <property type="entry name" value="ALANINE--TRNA LIGASE, CYTOPLASMIC"/>
    <property type="match status" value="1"/>
</dbReference>
<reference evidence="17" key="2">
    <citation type="journal article" date="2021" name="PeerJ">
        <title>Extensive microbial diversity within the chicken gut microbiome revealed by metagenomics and culture.</title>
        <authorList>
            <person name="Gilroy R."/>
            <person name="Ravi A."/>
            <person name="Getino M."/>
            <person name="Pursley I."/>
            <person name="Horton D.L."/>
            <person name="Alikhan N.F."/>
            <person name="Baker D."/>
            <person name="Gharbi K."/>
            <person name="Hall N."/>
            <person name="Watson M."/>
            <person name="Adriaenssens E.M."/>
            <person name="Foster-Nyarko E."/>
            <person name="Jarju S."/>
            <person name="Secka A."/>
            <person name="Antonio M."/>
            <person name="Oren A."/>
            <person name="Chaudhuri R.R."/>
            <person name="La Ragione R."/>
            <person name="Hildebrand F."/>
            <person name="Pallen M.J."/>
        </authorList>
    </citation>
    <scope>NUCLEOTIDE SEQUENCE</scope>
    <source>
        <strain evidence="17">CHK157-1446</strain>
    </source>
</reference>
<evidence type="ECO:0000259" key="16">
    <source>
        <dbReference type="PROSITE" id="PS50860"/>
    </source>
</evidence>
<comment type="subcellular location">
    <subcellularLocation>
        <location evidence="1 14">Cytoplasm</location>
    </subcellularLocation>
</comment>
<dbReference type="InterPro" id="IPR009000">
    <property type="entry name" value="Transl_B-barrel_sf"/>
</dbReference>
<dbReference type="InterPro" id="IPR018165">
    <property type="entry name" value="Ala-tRNA-synth_IIc_core"/>
</dbReference>
<evidence type="ECO:0000256" key="14">
    <source>
        <dbReference type="HAMAP-Rule" id="MF_00036"/>
    </source>
</evidence>
<dbReference type="FunFam" id="3.10.310.40:FF:000001">
    <property type="entry name" value="Alanine--tRNA ligase"/>
    <property type="match status" value="1"/>
</dbReference>
<proteinExistence type="inferred from homology"/>
<dbReference type="Pfam" id="PF01411">
    <property type="entry name" value="tRNA-synt_2c"/>
    <property type="match status" value="1"/>
</dbReference>
<feature type="coiled-coil region" evidence="15">
    <location>
        <begin position="736"/>
        <end position="763"/>
    </location>
</feature>
<dbReference type="GO" id="GO:0005524">
    <property type="term" value="F:ATP binding"/>
    <property type="evidence" value="ECO:0007669"/>
    <property type="project" value="UniProtKB-UniRule"/>
</dbReference>
<dbReference type="GO" id="GO:0000049">
    <property type="term" value="F:tRNA binding"/>
    <property type="evidence" value="ECO:0007669"/>
    <property type="project" value="UniProtKB-KW"/>
</dbReference>
<comment type="caution">
    <text evidence="17">The sequence shown here is derived from an EMBL/GenBank/DDBJ whole genome shotgun (WGS) entry which is preliminary data.</text>
</comment>
<comment type="catalytic activity">
    <reaction evidence="13 14">
        <text>tRNA(Ala) + L-alanine + ATP = L-alanyl-tRNA(Ala) + AMP + diphosphate</text>
        <dbReference type="Rhea" id="RHEA:12540"/>
        <dbReference type="Rhea" id="RHEA-COMP:9657"/>
        <dbReference type="Rhea" id="RHEA-COMP:9923"/>
        <dbReference type="ChEBI" id="CHEBI:30616"/>
        <dbReference type="ChEBI" id="CHEBI:33019"/>
        <dbReference type="ChEBI" id="CHEBI:57972"/>
        <dbReference type="ChEBI" id="CHEBI:78442"/>
        <dbReference type="ChEBI" id="CHEBI:78497"/>
        <dbReference type="ChEBI" id="CHEBI:456215"/>
        <dbReference type="EC" id="6.1.1.7"/>
    </reaction>
</comment>
<dbReference type="CDD" id="cd00673">
    <property type="entry name" value="AlaRS_core"/>
    <property type="match status" value="1"/>
</dbReference>
<evidence type="ECO:0000256" key="3">
    <source>
        <dbReference type="ARBA" id="ARBA00022555"/>
    </source>
</evidence>
<dbReference type="PROSITE" id="PS50860">
    <property type="entry name" value="AA_TRNA_LIGASE_II_ALA"/>
    <property type="match status" value="1"/>
</dbReference>
<feature type="binding site" evidence="14">
    <location>
        <position position="571"/>
    </location>
    <ligand>
        <name>Zn(2+)</name>
        <dbReference type="ChEBI" id="CHEBI:29105"/>
    </ligand>
</feature>
<dbReference type="Gene3D" id="3.30.930.10">
    <property type="entry name" value="Bira Bifunctional Protein, Domain 2"/>
    <property type="match status" value="1"/>
</dbReference>
<keyword evidence="3 14" id="KW-0820">tRNA-binding</keyword>
<dbReference type="InterPro" id="IPR002318">
    <property type="entry name" value="Ala-tRNA-lgiase_IIc"/>
</dbReference>
<dbReference type="InterPro" id="IPR023033">
    <property type="entry name" value="Ala_tRNA_ligase_euk/bac"/>
</dbReference>
<dbReference type="InterPro" id="IPR018162">
    <property type="entry name" value="Ala-tRNA-ligase_IIc_anticod-bd"/>
</dbReference>
<dbReference type="Pfam" id="PF07973">
    <property type="entry name" value="tRNA_SAD"/>
    <property type="match status" value="1"/>
</dbReference>
<evidence type="ECO:0000256" key="1">
    <source>
        <dbReference type="ARBA" id="ARBA00004496"/>
    </source>
</evidence>
<dbReference type="Gene3D" id="3.30.54.20">
    <property type="match status" value="1"/>
</dbReference>
<dbReference type="FunFam" id="2.40.30.130:FF:000001">
    <property type="entry name" value="Alanine--tRNA ligase"/>
    <property type="match status" value="1"/>
</dbReference>
<evidence type="ECO:0000256" key="5">
    <source>
        <dbReference type="ARBA" id="ARBA00022723"/>
    </source>
</evidence>
<dbReference type="FunFam" id="3.30.54.20:FF:000001">
    <property type="entry name" value="Alanine--tRNA ligase"/>
    <property type="match status" value="1"/>
</dbReference>
<accession>A0A9D1EPZ4</accession>
<dbReference type="InterPro" id="IPR018164">
    <property type="entry name" value="Ala-tRNA-synth_IIc_N"/>
</dbReference>
<dbReference type="GO" id="GO:0002161">
    <property type="term" value="F:aminoacyl-tRNA deacylase activity"/>
    <property type="evidence" value="ECO:0007669"/>
    <property type="project" value="TreeGrafter"/>
</dbReference>
<protein>
    <recommendedName>
        <fullName evidence="14">Alanine--tRNA ligase</fullName>
        <ecNumber evidence="14">6.1.1.7</ecNumber>
    </recommendedName>
    <alternativeName>
        <fullName evidence="14">Alanyl-tRNA synthetase</fullName>
        <shortName evidence="14">AlaRS</shortName>
    </alternativeName>
</protein>
<keyword evidence="15" id="KW-0175">Coiled coil</keyword>
<evidence type="ECO:0000256" key="12">
    <source>
        <dbReference type="ARBA" id="ARBA00024779"/>
    </source>
</evidence>
<dbReference type="NCBIfam" id="TIGR00344">
    <property type="entry name" value="alaS"/>
    <property type="match status" value="1"/>
</dbReference>
<keyword evidence="4 14" id="KW-0436">Ligase</keyword>
<evidence type="ECO:0000256" key="15">
    <source>
        <dbReference type="SAM" id="Coils"/>
    </source>
</evidence>
<keyword evidence="11 14" id="KW-0030">Aminoacyl-tRNA synthetase</keyword>
<gene>
    <name evidence="14 17" type="primary">alaS</name>
    <name evidence="17" type="ORF">IAD01_07770</name>
</gene>
<dbReference type="Gene3D" id="2.40.30.130">
    <property type="match status" value="1"/>
</dbReference>
<sequence length="885" mass="98131">MKWTGVNELRESFLQFFESKGCLRHKSFPLVPQNDNSLLLINAGMAPLKPYFTKQEVPPRTRMTTCQKCIRTNDIENVGKTARHGTFFEMLGNFSFGDYFKKEAITWAWEYITKVLEIPEDRLYVTVYQDDDEAERIWHEEVGLPMDRIYRMGKEDNFWEAGVDGPCGPCSEIYFDRGEEYGCGKPTCGVGCDCDRYMEFWNLVFTQFERHEDGTYTPLAQKNIDTGMGLERLAAMMQGVDSIFDVDTIKAIRDHICRIAGCEYGKEYKKDVSIRVITDHIRTVTFMASDGVLPSNEGRGYVMRRLLRRAVRHGKLLGINGLFLKDLVRTVVDCSKCEYSELEEKYDYIVKLLTNEEKNFNDTIDRGMVILNGYIDELCASGEKVLDGKKCFALSDTYGFPIDLTKEILAEKGLECDEEGYKQALEVQKETARAARGGSKYMGADETVFHKIRREYSTKFVGYDTLECEAKIDYIATDDELIDAAGAGDEVYIVSDTTPFYAESGGQVGDIGYITTSTGKCRVIDTQKAVAGKVAHKVKVIEGAVTVGETAKFEVDAQNRMAIMRNHSCAHLLQAALRHVLGEHVHQAGQLVTADRLRFDFSHFSAMTPSELHDTEKLVNEYILRGIDVVTREMPINEAKKLGAMALFGEKYGDVVRVVSMGDTSIEFCGGTHLDNTSKAGLFKIVSESSVAAGVRRIEAVTGWGVLDYCHRCLDTISEASHALKLANTSELVTRCKAVSEELKAYERQSKILSEAIADLRSSELLAGSRDICGVKLMVSLVKNTKPDEIRKMAEAVRNKMPNSVAVIAGVNDGVGNIAVACGSEAVAKGALAGKLVSRIAALADGKGGGRPDSAMAGVKDISKLNYALSQADEILTEFLNNSAK</sequence>
<dbReference type="SUPFAM" id="SSF55681">
    <property type="entry name" value="Class II aaRS and biotin synthetases"/>
    <property type="match status" value="1"/>
</dbReference>
<dbReference type="SMART" id="SM00863">
    <property type="entry name" value="tRNA_SAD"/>
    <property type="match status" value="1"/>
</dbReference>
<evidence type="ECO:0000313" key="17">
    <source>
        <dbReference type="EMBL" id="HIS25278.1"/>
    </source>
</evidence>
<keyword evidence="5 14" id="KW-0479">Metal-binding</keyword>
<dbReference type="EC" id="6.1.1.7" evidence="14"/>
<keyword evidence="8 14" id="KW-0067">ATP-binding</keyword>
<keyword evidence="10 14" id="KW-0648">Protein biosynthesis</keyword>
<dbReference type="InterPro" id="IPR012947">
    <property type="entry name" value="tRNA_SAD"/>
</dbReference>
<dbReference type="SUPFAM" id="SSF101353">
    <property type="entry name" value="Putative anticodon-binding domain of alanyl-tRNA synthetase (AlaRS)"/>
    <property type="match status" value="1"/>
</dbReference>
<keyword evidence="7 14" id="KW-0862">Zinc</keyword>
<dbReference type="PRINTS" id="PR00980">
    <property type="entry name" value="TRNASYNTHALA"/>
</dbReference>
<evidence type="ECO:0000256" key="2">
    <source>
        <dbReference type="ARBA" id="ARBA00008226"/>
    </source>
</evidence>
<dbReference type="InterPro" id="IPR045864">
    <property type="entry name" value="aa-tRNA-synth_II/BPL/LPL"/>
</dbReference>
<comment type="cofactor">
    <cofactor evidence="14">
        <name>Zn(2+)</name>
        <dbReference type="ChEBI" id="CHEBI:29105"/>
    </cofactor>
    <text evidence="14">Binds 1 zinc ion per subunit.</text>
</comment>
<evidence type="ECO:0000256" key="7">
    <source>
        <dbReference type="ARBA" id="ARBA00022833"/>
    </source>
</evidence>
<feature type="binding site" evidence="14">
    <location>
        <position position="673"/>
    </location>
    <ligand>
        <name>Zn(2+)</name>
        <dbReference type="ChEBI" id="CHEBI:29105"/>
    </ligand>
</feature>
<reference evidence="17" key="1">
    <citation type="submission" date="2020-10" db="EMBL/GenBank/DDBJ databases">
        <authorList>
            <person name="Gilroy R."/>
        </authorList>
    </citation>
    <scope>NUCLEOTIDE SEQUENCE</scope>
    <source>
        <strain evidence="17">CHK157-1446</strain>
    </source>
</reference>
<feature type="binding site" evidence="14">
    <location>
        <position position="567"/>
    </location>
    <ligand>
        <name>Zn(2+)</name>
        <dbReference type="ChEBI" id="CHEBI:29105"/>
    </ligand>
</feature>
<dbReference type="SUPFAM" id="SSF55186">
    <property type="entry name" value="ThrRS/AlaRS common domain"/>
    <property type="match status" value="1"/>
</dbReference>
<evidence type="ECO:0000256" key="8">
    <source>
        <dbReference type="ARBA" id="ARBA00022840"/>
    </source>
</evidence>
<dbReference type="EMBL" id="DVIR01000072">
    <property type="protein sequence ID" value="HIS25278.1"/>
    <property type="molecule type" value="Genomic_DNA"/>
</dbReference>
<evidence type="ECO:0000256" key="11">
    <source>
        <dbReference type="ARBA" id="ARBA00023146"/>
    </source>
</evidence>
<dbReference type="InterPro" id="IPR050058">
    <property type="entry name" value="Ala-tRNA_ligase"/>
</dbReference>
<evidence type="ECO:0000256" key="13">
    <source>
        <dbReference type="ARBA" id="ARBA00048300"/>
    </source>
</evidence>
<dbReference type="GO" id="GO:0140096">
    <property type="term" value="F:catalytic activity, acting on a protein"/>
    <property type="evidence" value="ECO:0007669"/>
    <property type="project" value="UniProtKB-ARBA"/>
</dbReference>
<feature type="domain" description="Alanyl-transfer RNA synthetases family profile" evidence="16">
    <location>
        <begin position="4"/>
        <end position="712"/>
    </location>
</feature>